<keyword evidence="1" id="KW-1133">Transmembrane helix</keyword>
<keyword evidence="1" id="KW-0472">Membrane</keyword>
<keyword evidence="1" id="KW-0812">Transmembrane</keyword>
<gene>
    <name evidence="2" type="ORF">ACFOJE_05030</name>
</gene>
<dbReference type="Proteomes" id="UP001595457">
    <property type="component" value="Unassembled WGS sequence"/>
</dbReference>
<protein>
    <submittedName>
        <fullName evidence="2">MFS transporter</fullName>
    </submittedName>
</protein>
<keyword evidence="3" id="KW-1185">Reference proteome</keyword>
<evidence type="ECO:0000313" key="3">
    <source>
        <dbReference type="Proteomes" id="UP001595457"/>
    </source>
</evidence>
<reference evidence="3" key="1">
    <citation type="journal article" date="2019" name="Int. J. Syst. Evol. Microbiol.">
        <title>The Global Catalogue of Microorganisms (GCM) 10K type strain sequencing project: providing services to taxonomists for standard genome sequencing and annotation.</title>
        <authorList>
            <consortium name="The Broad Institute Genomics Platform"/>
            <consortium name="The Broad Institute Genome Sequencing Center for Infectious Disease"/>
            <person name="Wu L."/>
            <person name="Ma J."/>
        </authorList>
    </citation>
    <scope>NUCLEOTIDE SEQUENCE [LARGE SCALE GENOMIC DNA]</scope>
    <source>
        <strain evidence="3">KCTC 62195</strain>
    </source>
</reference>
<accession>A0ABV7AS02</accession>
<dbReference type="EMBL" id="JBHRSJ010000007">
    <property type="protein sequence ID" value="MFC2971576.1"/>
    <property type="molecule type" value="Genomic_DNA"/>
</dbReference>
<feature type="transmembrane region" description="Helical" evidence="1">
    <location>
        <begin position="56"/>
        <end position="74"/>
    </location>
</feature>
<sequence length="415" mass="46206">MDALLILGGLLLMLGGWVWLAIRAFTTSLLWGVGALLPPLTLVFMFGHWRKVSKPVMLMALGLIPLIVGFTLLASHDSERLDAILSLRWLKPEVKQPPELNIDLRGELNGQPFHPQQGELIKRVLTLRDGGDFFSQGEIRIRIPAEHSGLLSLDVLPQDRGGIPIIEISWRSSGQELPKIYLVTRGYTLHLNLLPKSPNLLVGDFHLVLPSQYRTRLSGNIELLTDHLRYRNGKVDASFDSEETLVYVIESYLQRREATHAVQVLDLKGASFPAQELNIQVVARIDGKLEEIGIPLAKEGAIGWQVRGEHYPPLGHSVSLSGLVREGQLRSDLEPNGGVGDRRLAFTLKRLQASPADYRQLRMRIVTSKGSIAEGRFQIFDDKGYIVLRRELEGAGDASFALAPDMIRAIQLIDP</sequence>
<organism evidence="2 3">
    <name type="scientific">Azotobacter bryophylli</name>
    <dbReference type="NCBI Taxonomy" id="1986537"/>
    <lineage>
        <taxon>Bacteria</taxon>
        <taxon>Pseudomonadati</taxon>
        <taxon>Pseudomonadota</taxon>
        <taxon>Gammaproteobacteria</taxon>
        <taxon>Pseudomonadales</taxon>
        <taxon>Pseudomonadaceae</taxon>
        <taxon>Azotobacter</taxon>
    </lineage>
</organism>
<dbReference type="RefSeq" id="WP_377813179.1">
    <property type="nucleotide sequence ID" value="NZ_JBHRSJ010000007.1"/>
</dbReference>
<proteinExistence type="predicted"/>
<name>A0ABV7AS02_9GAMM</name>
<feature type="transmembrane region" description="Helical" evidence="1">
    <location>
        <begin position="30"/>
        <end position="49"/>
    </location>
</feature>
<evidence type="ECO:0000256" key="1">
    <source>
        <dbReference type="SAM" id="Phobius"/>
    </source>
</evidence>
<evidence type="ECO:0000313" key="2">
    <source>
        <dbReference type="EMBL" id="MFC2971576.1"/>
    </source>
</evidence>
<comment type="caution">
    <text evidence="2">The sequence shown here is derived from an EMBL/GenBank/DDBJ whole genome shotgun (WGS) entry which is preliminary data.</text>
</comment>